<evidence type="ECO:0000313" key="2">
    <source>
        <dbReference type="Proteomes" id="UP000008177"/>
    </source>
</evidence>
<accession>G2YZL0</accession>
<name>G2YZL0_BOTF4</name>
<dbReference type="AlphaFoldDB" id="G2YZL0"/>
<gene>
    <name evidence="1" type="ORF">BofuT4_uP143200.1</name>
</gene>
<dbReference type="EMBL" id="FQ790362">
    <property type="protein sequence ID" value="CCD57058.1"/>
    <property type="molecule type" value="Genomic_DNA"/>
</dbReference>
<protein>
    <submittedName>
        <fullName evidence="1">Uncharacterized protein</fullName>
    </submittedName>
</protein>
<evidence type="ECO:0000313" key="1">
    <source>
        <dbReference type="EMBL" id="CCD57058.1"/>
    </source>
</evidence>
<dbReference type="Proteomes" id="UP000008177">
    <property type="component" value="Unplaced contigs"/>
</dbReference>
<reference evidence="2" key="1">
    <citation type="journal article" date="2011" name="PLoS Genet.">
        <title>Genomic analysis of the necrotrophic fungal pathogens Sclerotinia sclerotiorum and Botrytis cinerea.</title>
        <authorList>
            <person name="Amselem J."/>
            <person name="Cuomo C.A."/>
            <person name="van Kan J.A."/>
            <person name="Viaud M."/>
            <person name="Benito E.P."/>
            <person name="Couloux A."/>
            <person name="Coutinho P.M."/>
            <person name="de Vries R.P."/>
            <person name="Dyer P.S."/>
            <person name="Fillinger S."/>
            <person name="Fournier E."/>
            <person name="Gout L."/>
            <person name="Hahn M."/>
            <person name="Kohn L."/>
            <person name="Lapalu N."/>
            <person name="Plummer K.M."/>
            <person name="Pradier J.M."/>
            <person name="Quevillon E."/>
            <person name="Sharon A."/>
            <person name="Simon A."/>
            <person name="ten Have A."/>
            <person name="Tudzynski B."/>
            <person name="Tudzynski P."/>
            <person name="Wincker P."/>
            <person name="Andrew M."/>
            <person name="Anthouard V."/>
            <person name="Beever R.E."/>
            <person name="Beffa R."/>
            <person name="Benoit I."/>
            <person name="Bouzid O."/>
            <person name="Brault B."/>
            <person name="Chen Z."/>
            <person name="Choquer M."/>
            <person name="Collemare J."/>
            <person name="Cotton P."/>
            <person name="Danchin E.G."/>
            <person name="Da Silva C."/>
            <person name="Gautier A."/>
            <person name="Giraud C."/>
            <person name="Giraud T."/>
            <person name="Gonzalez C."/>
            <person name="Grossetete S."/>
            <person name="Guldener U."/>
            <person name="Henrissat B."/>
            <person name="Howlett B.J."/>
            <person name="Kodira C."/>
            <person name="Kretschmer M."/>
            <person name="Lappartient A."/>
            <person name="Leroch M."/>
            <person name="Levis C."/>
            <person name="Mauceli E."/>
            <person name="Neuveglise C."/>
            <person name="Oeser B."/>
            <person name="Pearson M."/>
            <person name="Poulain J."/>
            <person name="Poussereau N."/>
            <person name="Quesneville H."/>
            <person name="Rascle C."/>
            <person name="Schumacher J."/>
            <person name="Segurens B."/>
            <person name="Sexton A."/>
            <person name="Silva E."/>
            <person name="Sirven C."/>
            <person name="Soanes D.M."/>
            <person name="Talbot N.J."/>
            <person name="Templeton M."/>
            <person name="Yandava C."/>
            <person name="Yarden O."/>
            <person name="Zeng Q."/>
            <person name="Rollins J.A."/>
            <person name="Lebrun M.H."/>
            <person name="Dickman M."/>
        </authorList>
    </citation>
    <scope>NUCLEOTIDE SEQUENCE [LARGE SCALE GENOMIC DNA]</scope>
    <source>
        <strain evidence="2">T4</strain>
    </source>
</reference>
<organism evidence="1 2">
    <name type="scientific">Botryotinia fuckeliana (strain T4)</name>
    <name type="common">Noble rot fungus</name>
    <name type="synonym">Botrytis cinerea</name>
    <dbReference type="NCBI Taxonomy" id="999810"/>
    <lineage>
        <taxon>Eukaryota</taxon>
        <taxon>Fungi</taxon>
        <taxon>Dikarya</taxon>
        <taxon>Ascomycota</taxon>
        <taxon>Pezizomycotina</taxon>
        <taxon>Leotiomycetes</taxon>
        <taxon>Helotiales</taxon>
        <taxon>Sclerotiniaceae</taxon>
        <taxon>Botrytis</taxon>
    </lineage>
</organism>
<dbReference type="HOGENOM" id="CLU_2996341_0_0_1"/>
<sequence length="57" mass="6474">MTGIPMPMKRLELYLSPLGSKPSAVTKRQQKAITIRRPFRKGRHLKDKISLSKPGDN</sequence>
<proteinExistence type="predicted"/>
<dbReference type="InParanoid" id="G2YZL0"/>